<sequence>SNVLAQWKNSTRILFIPVPNITIQRLLVLLGAETSVSVGELDVQGSGALDDGLSLLGGDGVGDLSAVPLVVHEEHVEVLGVVDENLLESVGKHVTDVLGVSVTDVGHQSLSLEAATDTVINTLGFAPVGLDTVVSARLMPGEATSVLLGKAKLLSRDEDHYL</sequence>
<proteinExistence type="predicted"/>
<dbReference type="AlphaFoldDB" id="A0AAN5CSB2"/>
<evidence type="ECO:0000313" key="2">
    <source>
        <dbReference type="Proteomes" id="UP001328107"/>
    </source>
</evidence>
<dbReference type="EMBL" id="BTRK01000004">
    <property type="protein sequence ID" value="GMR49833.1"/>
    <property type="molecule type" value="Genomic_DNA"/>
</dbReference>
<protein>
    <submittedName>
        <fullName evidence="1">Uncharacterized protein</fullName>
    </submittedName>
</protein>
<evidence type="ECO:0000313" key="1">
    <source>
        <dbReference type="EMBL" id="GMR49833.1"/>
    </source>
</evidence>
<comment type="caution">
    <text evidence="1">The sequence shown here is derived from an EMBL/GenBank/DDBJ whole genome shotgun (WGS) entry which is preliminary data.</text>
</comment>
<feature type="non-terminal residue" evidence="1">
    <location>
        <position position="162"/>
    </location>
</feature>
<accession>A0AAN5CSB2</accession>
<gene>
    <name evidence="1" type="ORF">PMAYCL1PPCAC_20028</name>
</gene>
<name>A0AAN5CSB2_9BILA</name>
<feature type="non-terminal residue" evidence="1">
    <location>
        <position position="1"/>
    </location>
</feature>
<organism evidence="1 2">
    <name type="scientific">Pristionchus mayeri</name>
    <dbReference type="NCBI Taxonomy" id="1317129"/>
    <lineage>
        <taxon>Eukaryota</taxon>
        <taxon>Metazoa</taxon>
        <taxon>Ecdysozoa</taxon>
        <taxon>Nematoda</taxon>
        <taxon>Chromadorea</taxon>
        <taxon>Rhabditida</taxon>
        <taxon>Rhabditina</taxon>
        <taxon>Diplogasteromorpha</taxon>
        <taxon>Diplogasteroidea</taxon>
        <taxon>Neodiplogasteridae</taxon>
        <taxon>Pristionchus</taxon>
    </lineage>
</organism>
<dbReference type="Proteomes" id="UP001328107">
    <property type="component" value="Unassembled WGS sequence"/>
</dbReference>
<reference evidence="2" key="1">
    <citation type="submission" date="2022-10" db="EMBL/GenBank/DDBJ databases">
        <title>Genome assembly of Pristionchus species.</title>
        <authorList>
            <person name="Yoshida K."/>
            <person name="Sommer R.J."/>
        </authorList>
    </citation>
    <scope>NUCLEOTIDE SEQUENCE [LARGE SCALE GENOMIC DNA]</scope>
    <source>
        <strain evidence="2">RS5460</strain>
    </source>
</reference>
<keyword evidence="2" id="KW-1185">Reference proteome</keyword>